<keyword evidence="4" id="KW-1185">Reference proteome</keyword>
<organism evidence="3 4">
    <name type="scientific">Galbitalea soli</name>
    <dbReference type="NCBI Taxonomy" id="1268042"/>
    <lineage>
        <taxon>Bacteria</taxon>
        <taxon>Bacillati</taxon>
        <taxon>Actinomycetota</taxon>
        <taxon>Actinomycetes</taxon>
        <taxon>Micrococcales</taxon>
        <taxon>Microbacteriaceae</taxon>
        <taxon>Galbitalea</taxon>
    </lineage>
</organism>
<proteinExistence type="predicted"/>
<dbReference type="AlphaFoldDB" id="A0A7C9TPC4"/>
<evidence type="ECO:0000256" key="1">
    <source>
        <dbReference type="ARBA" id="ARBA00023186"/>
    </source>
</evidence>
<evidence type="ECO:0000313" key="4">
    <source>
        <dbReference type="Proteomes" id="UP000479756"/>
    </source>
</evidence>
<dbReference type="GO" id="GO:0016151">
    <property type="term" value="F:nickel cation binding"/>
    <property type="evidence" value="ECO:0007669"/>
    <property type="project" value="InterPro"/>
</dbReference>
<dbReference type="Proteomes" id="UP000479756">
    <property type="component" value="Unassembled WGS sequence"/>
</dbReference>
<keyword evidence="1" id="KW-0143">Chaperone</keyword>
<evidence type="ECO:0000313" key="3">
    <source>
        <dbReference type="EMBL" id="NEM89942.1"/>
    </source>
</evidence>
<dbReference type="RefSeq" id="WP_163471630.1">
    <property type="nucleotide sequence ID" value="NZ_JAAGWZ010000001.1"/>
</dbReference>
<gene>
    <name evidence="3" type="ORF">G3T37_01070</name>
</gene>
<evidence type="ECO:0000256" key="2">
    <source>
        <dbReference type="SAM" id="MobiDB-lite"/>
    </source>
</evidence>
<accession>A0A7C9TPC4</accession>
<feature type="region of interest" description="Disordered" evidence="2">
    <location>
        <begin position="200"/>
        <end position="233"/>
    </location>
</feature>
<sequence>MLITNTRTTPTTTTITVDAPGDDAAPVRVRLSSGLLAARLVHRTRREAEVALVAGGAMLLGGDDVRVGIRVAAGCRLTLIDVGGTVAYDGEGRTAHWAAELVVDEGARVAWHAHPFVVCDGADVRRSLHARLGHNARLLLRETLVLGRSGERGGRAVARTDVVDPDGPLLVEELTVDGARPVPGVLGGHRVLDSVLELGAHGDDADNGDGGVSTGEPGDADGDDSGTGHPDGAVTLALERGGRVHRWLGGDYHASPFGVPRSAAR</sequence>
<reference evidence="3 4" key="1">
    <citation type="journal article" date="2014" name="Int. J. Syst. Evol. Microbiol.">
        <title>Description of Galbitalea soli gen. nov., sp. nov., and Frondihabitans sucicola sp. nov.</title>
        <authorList>
            <person name="Kim S.J."/>
            <person name="Lim J.M."/>
            <person name="Ahn J.H."/>
            <person name="Weon H.Y."/>
            <person name="Hamada M."/>
            <person name="Suzuki K."/>
            <person name="Ahn T.Y."/>
            <person name="Kwon S.W."/>
        </authorList>
    </citation>
    <scope>NUCLEOTIDE SEQUENCE [LARGE SCALE GENOMIC DNA]</scope>
    <source>
        <strain evidence="3 4">NBRC 108727</strain>
    </source>
</reference>
<protein>
    <submittedName>
        <fullName evidence="3">Urease accessory protein UreD</fullName>
    </submittedName>
</protein>
<name>A0A7C9TPC4_9MICO</name>
<dbReference type="InterPro" id="IPR002669">
    <property type="entry name" value="UreD"/>
</dbReference>
<comment type="caution">
    <text evidence="3">The sequence shown here is derived from an EMBL/GenBank/DDBJ whole genome shotgun (WGS) entry which is preliminary data.</text>
</comment>
<dbReference type="Pfam" id="PF01774">
    <property type="entry name" value="UreD"/>
    <property type="match status" value="1"/>
</dbReference>
<dbReference type="EMBL" id="JAAGWZ010000001">
    <property type="protein sequence ID" value="NEM89942.1"/>
    <property type="molecule type" value="Genomic_DNA"/>
</dbReference>